<dbReference type="GO" id="GO:0003684">
    <property type="term" value="F:damaged DNA binding"/>
    <property type="evidence" value="ECO:0007669"/>
    <property type="project" value="TreeGrafter"/>
</dbReference>
<evidence type="ECO:0000256" key="1">
    <source>
        <dbReference type="ARBA" id="ARBA00004123"/>
    </source>
</evidence>
<evidence type="ECO:0000256" key="6">
    <source>
        <dbReference type="SAM" id="MobiDB-lite"/>
    </source>
</evidence>
<feature type="compositionally biased region" description="Basic and acidic residues" evidence="6">
    <location>
        <begin position="239"/>
        <end position="248"/>
    </location>
</feature>
<proteinExistence type="inferred from homology"/>
<comment type="subcellular location">
    <subcellularLocation>
        <location evidence="1">Nucleus</location>
    </subcellularLocation>
</comment>
<dbReference type="InterPro" id="IPR036866">
    <property type="entry name" value="RibonucZ/Hydroxyglut_hydro"/>
</dbReference>
<dbReference type="InterPro" id="IPR011084">
    <property type="entry name" value="DRMBL"/>
</dbReference>
<evidence type="ECO:0000256" key="2">
    <source>
        <dbReference type="ARBA" id="ARBA00010304"/>
    </source>
</evidence>
<dbReference type="PANTHER" id="PTHR23240">
    <property type="entry name" value="DNA CROSS-LINK REPAIR PROTEIN PSO2/SNM1-RELATED"/>
    <property type="match status" value="1"/>
</dbReference>
<evidence type="ECO:0000256" key="3">
    <source>
        <dbReference type="ARBA" id="ARBA00022763"/>
    </source>
</evidence>
<dbReference type="GO" id="GO:0005634">
    <property type="term" value="C:nucleus"/>
    <property type="evidence" value="ECO:0007669"/>
    <property type="project" value="UniProtKB-SubCell"/>
</dbReference>
<dbReference type="GO" id="GO:0006303">
    <property type="term" value="P:double-strand break repair via nonhomologous end joining"/>
    <property type="evidence" value="ECO:0007669"/>
    <property type="project" value="TreeGrafter"/>
</dbReference>
<feature type="domain" description="DNA repair metallo-beta-lactamase" evidence="7">
    <location>
        <begin position="338"/>
        <end position="492"/>
    </location>
</feature>
<dbReference type="GO" id="GO:0036297">
    <property type="term" value="P:interstrand cross-link repair"/>
    <property type="evidence" value="ECO:0007669"/>
    <property type="project" value="TreeGrafter"/>
</dbReference>
<dbReference type="Pfam" id="PF07522">
    <property type="entry name" value="DRMBL"/>
    <property type="match status" value="1"/>
</dbReference>
<dbReference type="OrthoDB" id="262529at2759"/>
<organism evidence="8 9">
    <name type="scientific">Coemansia guatemalensis</name>
    <dbReference type="NCBI Taxonomy" id="2761395"/>
    <lineage>
        <taxon>Eukaryota</taxon>
        <taxon>Fungi</taxon>
        <taxon>Fungi incertae sedis</taxon>
        <taxon>Zoopagomycota</taxon>
        <taxon>Kickxellomycotina</taxon>
        <taxon>Kickxellomycetes</taxon>
        <taxon>Kickxellales</taxon>
        <taxon>Kickxellaceae</taxon>
        <taxon>Coemansia</taxon>
    </lineage>
</organism>
<protein>
    <submittedName>
        <fullName evidence="8">DNA cross-link repair protein PSO2/SNM1</fullName>
    </submittedName>
</protein>
<keyword evidence="3" id="KW-0227">DNA damage</keyword>
<accession>A0A9W8LQB6</accession>
<feature type="compositionally biased region" description="Low complexity" evidence="6">
    <location>
        <begin position="272"/>
        <end position="285"/>
    </location>
</feature>
<feature type="region of interest" description="Disordered" evidence="6">
    <location>
        <begin position="236"/>
        <end position="285"/>
    </location>
</feature>
<dbReference type="Gene3D" id="3.60.15.10">
    <property type="entry name" value="Ribonuclease Z/Hydroxyacylglutathione hydrolase-like"/>
    <property type="match status" value="1"/>
</dbReference>
<evidence type="ECO:0000259" key="7">
    <source>
        <dbReference type="Pfam" id="PF07522"/>
    </source>
</evidence>
<dbReference type="CDD" id="cd16273">
    <property type="entry name" value="SNM1A-1C-like_MBL-fold"/>
    <property type="match status" value="1"/>
</dbReference>
<name>A0A9W8LQB6_9FUNG</name>
<dbReference type="AlphaFoldDB" id="A0A9W8LQB6"/>
<keyword evidence="5" id="KW-0539">Nucleus</keyword>
<comment type="caution">
    <text evidence="8">The sequence shown here is derived from an EMBL/GenBank/DDBJ whole genome shotgun (WGS) entry which is preliminary data.</text>
</comment>
<gene>
    <name evidence="8" type="primary">pso2</name>
    <name evidence="8" type="ORF">H4R20_005920</name>
</gene>
<keyword evidence="4" id="KW-0234">DNA repair</keyword>
<evidence type="ECO:0000313" key="8">
    <source>
        <dbReference type="EMBL" id="KAJ2795329.1"/>
    </source>
</evidence>
<reference evidence="8" key="1">
    <citation type="submission" date="2022-07" db="EMBL/GenBank/DDBJ databases">
        <title>Phylogenomic reconstructions and comparative analyses of Kickxellomycotina fungi.</title>
        <authorList>
            <person name="Reynolds N.K."/>
            <person name="Stajich J.E."/>
            <person name="Barry K."/>
            <person name="Grigoriev I.V."/>
            <person name="Crous P."/>
            <person name="Smith M.E."/>
        </authorList>
    </citation>
    <scope>NUCLEOTIDE SEQUENCE</scope>
    <source>
        <strain evidence="8">NRRL 1565</strain>
    </source>
</reference>
<dbReference type="PANTHER" id="PTHR23240:SF6">
    <property type="entry name" value="DNA CROSS-LINK REPAIR 1A PROTEIN"/>
    <property type="match status" value="1"/>
</dbReference>
<dbReference type="EMBL" id="JANBUO010002227">
    <property type="protein sequence ID" value="KAJ2795329.1"/>
    <property type="molecule type" value="Genomic_DNA"/>
</dbReference>
<dbReference type="Proteomes" id="UP001140094">
    <property type="component" value="Unassembled WGS sequence"/>
</dbReference>
<dbReference type="SUPFAM" id="SSF56281">
    <property type="entry name" value="Metallo-hydrolase/oxidoreductase"/>
    <property type="match status" value="1"/>
</dbReference>
<dbReference type="Gene3D" id="3.40.50.12650">
    <property type="match status" value="1"/>
</dbReference>
<comment type="similarity">
    <text evidence="2">Belongs to the DNA repair metallo-beta-lactamase (DRMBL) family.</text>
</comment>
<feature type="compositionally biased region" description="Polar residues" evidence="6">
    <location>
        <begin position="249"/>
        <end position="260"/>
    </location>
</feature>
<dbReference type="GO" id="GO:0035312">
    <property type="term" value="F:5'-3' DNA exonuclease activity"/>
    <property type="evidence" value="ECO:0007669"/>
    <property type="project" value="TreeGrafter"/>
</dbReference>
<sequence>MPKYIHKNAKADLETGQRNAKPLPSYKRMPHTSFTVDAFKYGKLDFCTGYFLTHFHSDHYGGLTKRFIGDIYCTRITANCVIKKLGVNPDCVHALPMNTRCLVQGVYVTFIDANHCPGAAIILFEIPHSGSLVRIVHTGDFRASDRHVSQILRVLETDVQQPIMSNTIAGCDNRHKYWKRVVPMIDYLYLDTTYLQPAHAFPTQENVIQTVVAFCRNINDDPAYLTNFLQRIGRGSKKGVHESDRSTKSESSTQAKSSLLTRWFRPKPSPHKSPTTTSLSSSLSPSGFFKRRRVLFVVGSYSIGKERLFIEIARQLKTKIYVSRDKRTMLECIGSPSLLALLANSMSEAQVHVVSMSMVNMRGMAEYLQAVQKEAAFFSSIVAFSPTGWSHGGAYYSGREQQPLVWPEKSACGNVGPKLNGSDIERMVAHIASSARIQTDSSTFSIDSLKPRGSSNKATIFPVSYSEHSSFTELARFICSLRIETVVPTVFSSDEKNKLAKSWIKHWQDLKIEFAHMLRNSTSPQLSSDRHIVPCFDQIV</sequence>
<evidence type="ECO:0000256" key="4">
    <source>
        <dbReference type="ARBA" id="ARBA00023204"/>
    </source>
</evidence>
<evidence type="ECO:0000313" key="9">
    <source>
        <dbReference type="Proteomes" id="UP001140094"/>
    </source>
</evidence>
<evidence type="ECO:0000256" key="5">
    <source>
        <dbReference type="ARBA" id="ARBA00023242"/>
    </source>
</evidence>
<keyword evidence="9" id="KW-1185">Reference proteome</keyword>